<dbReference type="Proteomes" id="UP000443582">
    <property type="component" value="Unassembled WGS sequence"/>
</dbReference>
<comment type="cofactor">
    <cofactor evidence="2">
        <name>Mg(2+)</name>
        <dbReference type="ChEBI" id="CHEBI:18420"/>
    </cofactor>
</comment>
<evidence type="ECO:0000256" key="3">
    <source>
        <dbReference type="ARBA" id="ARBA00001964"/>
    </source>
</evidence>
<dbReference type="SMART" id="SM00861">
    <property type="entry name" value="Transket_pyr"/>
    <property type="match status" value="1"/>
</dbReference>
<proteinExistence type="inferred from homology"/>
<evidence type="ECO:0000313" key="6">
    <source>
        <dbReference type="EMBL" id="RZF23279.1"/>
    </source>
</evidence>
<dbReference type="PANTHER" id="PTHR43825:SF1">
    <property type="entry name" value="TRANSKETOLASE-LIKE PYRIMIDINE-BINDING DOMAIN-CONTAINING PROTEIN"/>
    <property type="match status" value="1"/>
</dbReference>
<accession>A0ABY0IJW9</accession>
<dbReference type="InterPro" id="IPR005474">
    <property type="entry name" value="Transketolase_N"/>
</dbReference>
<evidence type="ECO:0000256" key="4">
    <source>
        <dbReference type="ARBA" id="ARBA00007131"/>
    </source>
</evidence>
<evidence type="ECO:0000256" key="1">
    <source>
        <dbReference type="ARBA" id="ARBA00001936"/>
    </source>
</evidence>
<feature type="domain" description="Transketolase-like pyrimidine-binding" evidence="5">
    <location>
        <begin position="346"/>
        <end position="520"/>
    </location>
</feature>
<dbReference type="Pfam" id="PF02779">
    <property type="entry name" value="Transket_pyr"/>
    <property type="match status" value="1"/>
</dbReference>
<dbReference type="Pfam" id="PF00456">
    <property type="entry name" value="Transketolase_N"/>
    <property type="match status" value="1"/>
</dbReference>
<dbReference type="InterPro" id="IPR009014">
    <property type="entry name" value="Transketo_C/PFOR_II"/>
</dbReference>
<comment type="cofactor">
    <cofactor evidence="1">
        <name>Mn(2+)</name>
        <dbReference type="ChEBI" id="CHEBI:29035"/>
    </cofactor>
</comment>
<dbReference type="PANTHER" id="PTHR43825">
    <property type="entry name" value="PYRUVATE DEHYDROGENASE E1 COMPONENT"/>
    <property type="match status" value="1"/>
</dbReference>
<reference evidence="7" key="1">
    <citation type="journal article" date="2019" name="Int. J. Syst. Evol. Microbiol.">
        <title>Halobacteriovorax valvorus sp. nov., a novel prokaryotic predator isolated from coastal seawater of China.</title>
        <authorList>
            <person name="Chen M.-X."/>
        </authorList>
    </citation>
    <scope>NUCLEOTIDE SEQUENCE [LARGE SCALE GENOMIC DNA]</scope>
    <source>
        <strain evidence="7">BL9</strain>
    </source>
</reference>
<evidence type="ECO:0000256" key="2">
    <source>
        <dbReference type="ARBA" id="ARBA00001946"/>
    </source>
</evidence>
<dbReference type="Gene3D" id="3.40.50.920">
    <property type="match status" value="1"/>
</dbReference>
<protein>
    <submittedName>
        <fullName evidence="6">Transketolase</fullName>
    </submittedName>
</protein>
<evidence type="ECO:0000313" key="7">
    <source>
        <dbReference type="Proteomes" id="UP000443582"/>
    </source>
</evidence>
<dbReference type="InterPro" id="IPR051157">
    <property type="entry name" value="PDH/Transketolase"/>
</dbReference>
<dbReference type="CDD" id="cd07033">
    <property type="entry name" value="TPP_PYR_DXS_TK_like"/>
    <property type="match status" value="1"/>
</dbReference>
<dbReference type="EMBL" id="QDKL01000001">
    <property type="protein sequence ID" value="RZF23279.1"/>
    <property type="molecule type" value="Genomic_DNA"/>
</dbReference>
<dbReference type="Gene3D" id="3.40.50.970">
    <property type="match status" value="2"/>
</dbReference>
<evidence type="ECO:0000259" key="5">
    <source>
        <dbReference type="SMART" id="SM00861"/>
    </source>
</evidence>
<dbReference type="Pfam" id="PF02780">
    <property type="entry name" value="Transketolase_C"/>
    <property type="match status" value="1"/>
</dbReference>
<dbReference type="SUPFAM" id="SSF52922">
    <property type="entry name" value="TK C-terminal domain-like"/>
    <property type="match status" value="1"/>
</dbReference>
<dbReference type="InterPro" id="IPR033248">
    <property type="entry name" value="Transketolase_C"/>
</dbReference>
<name>A0ABY0IJW9_9BACT</name>
<comment type="caution">
    <text evidence="6">The sequence shown here is derived from an EMBL/GenBank/DDBJ whole genome shotgun (WGS) entry which is preliminary data.</text>
</comment>
<comment type="similarity">
    <text evidence="4">Belongs to the transketolase family.</text>
</comment>
<organism evidence="6 7">
    <name type="scientific">Halobacteriovorax vibrionivorans</name>
    <dbReference type="NCBI Taxonomy" id="2152716"/>
    <lineage>
        <taxon>Bacteria</taxon>
        <taxon>Pseudomonadati</taxon>
        <taxon>Bdellovibrionota</taxon>
        <taxon>Bacteriovoracia</taxon>
        <taxon>Bacteriovoracales</taxon>
        <taxon>Halobacteriovoraceae</taxon>
        <taxon>Halobacteriovorax</taxon>
    </lineage>
</organism>
<dbReference type="InterPro" id="IPR029061">
    <property type="entry name" value="THDP-binding"/>
</dbReference>
<dbReference type="InterPro" id="IPR005475">
    <property type="entry name" value="Transketolase-like_Pyr-bd"/>
</dbReference>
<comment type="cofactor">
    <cofactor evidence="3">
        <name>thiamine diphosphate</name>
        <dbReference type="ChEBI" id="CHEBI:58937"/>
    </cofactor>
</comment>
<dbReference type="SUPFAM" id="SSF52518">
    <property type="entry name" value="Thiamin diphosphate-binding fold (THDP-binding)"/>
    <property type="match status" value="2"/>
</dbReference>
<keyword evidence="7" id="KW-1185">Reference proteome</keyword>
<gene>
    <name evidence="6" type="ORF">DAY19_00715</name>
</gene>
<sequence length="659" mass="70558">MRPLNVKNKLATAPTKQPIYATTIKDQNGKEITLADPRATRALVALMNQHAVIGGAACHWGGPAAFAEMMSALHSIMFSSGTNWFENYNFVNDAGHAENGIYALRANLGFDGLNFESLRGFRSINSKLTGHGEAHLNPEGVFISNGPLGSGLPQAQGLALADKAIGNDRATICVISDGGCMEGEAREAMAAIPGLAQKGKMNPFLMIISDNDTKLGGRITEDSYDMKGSFLSLQEQGWDLVRVEEGHDLERVYQAIEENIAKAKSNDAKPVALVIKTIKGYGVKSTQEAKSGGHGYPLGAYDEKLPAFLEEIYSGDKCPEEFMNWANEILSSKPEAKSSSNSTPVDKVQPGLANAMIKATKEGLPVFSVTADLAGSTGVAAFQKEFPANYVDVGIAESNMVSTAVGMAKQGFIPVVDTFAQFGVTKGNLPLIMSQLSQGAVICLFSHTGFQDAADGASHQATTYFSAVAGIPNTSVVALSSKDEAESLMYQAIKNYESAVEKGETPETTVFFFGREKHPVSYTEGLDYTWGKAQVLRQGKDGIIVTHGPLVQGALDAAEELSAKGKDVTVINNPFINKIDLETFKDQLAKNGNKMVTVEDHQLTAGAGAMLCHALKQEGLEFEIKSLGNDGHFGQSSYTAKELYAKFGFDKEAIINQFS</sequence>